<dbReference type="PANTHER" id="PTHR37946:SF1">
    <property type="entry name" value="SLL1969 PROTEIN"/>
    <property type="match status" value="1"/>
</dbReference>
<gene>
    <name evidence="2" type="ORF">EH31_07470</name>
</gene>
<name>A0A074MG88_ERYLO</name>
<protein>
    <submittedName>
        <fullName evidence="2">Alpha/beta hydrolase</fullName>
    </submittedName>
</protein>
<keyword evidence="3" id="KW-1185">Reference proteome</keyword>
<reference evidence="2 3" key="1">
    <citation type="submission" date="2014-04" db="EMBL/GenBank/DDBJ databases">
        <title>A comprehensive comparison of genomes of Erythrobacter spp. strains.</title>
        <authorList>
            <person name="Zheng Q."/>
        </authorList>
    </citation>
    <scope>NUCLEOTIDE SEQUENCE [LARGE SCALE GENOMIC DNA]</scope>
    <source>
        <strain evidence="2 3">DSM 6997</strain>
    </source>
</reference>
<evidence type="ECO:0000313" key="2">
    <source>
        <dbReference type="EMBL" id="KEO90868.1"/>
    </source>
</evidence>
<dbReference type="InterPro" id="IPR029058">
    <property type="entry name" value="AB_hydrolase_fold"/>
</dbReference>
<dbReference type="Proteomes" id="UP000027647">
    <property type="component" value="Unassembled WGS sequence"/>
</dbReference>
<sequence length="287" mass="31547">MASLPIFRDLPPMPGSIVVDDEKSRRDVPVEPRAPHPLLALSEGRAVFEFGAFYASRAYLSTLPKGDGHAVMALPGFMATNNSTVPMRRLLKSLGYDAHGWDSGRNVRVNEELVSKLEDQIDRLFEESGRKISLIGWSLGGVLARELAKLRPEKVRLVMSLGSPITDDRSHTNASRLFEFFNGSEPEEIRDGQFLGLDIAPPVPTTSVLTKTDGVVHWRGSVQDPAKASGAPTENIRVFASHCGLGVNPSVMIAIADRLAQTEGNWAPFEAPVYQRWMFPKLDSVWG</sequence>
<dbReference type="AlphaFoldDB" id="A0A074MG88"/>
<comment type="caution">
    <text evidence="2">The sequence shown here is derived from an EMBL/GenBank/DDBJ whole genome shotgun (WGS) entry which is preliminary data.</text>
</comment>
<keyword evidence="2" id="KW-0378">Hydrolase</keyword>
<dbReference type="PANTHER" id="PTHR37946">
    <property type="entry name" value="SLL1969 PROTEIN"/>
    <property type="match status" value="1"/>
</dbReference>
<feature type="domain" description="AB hydrolase-1" evidence="1">
    <location>
        <begin position="98"/>
        <end position="266"/>
    </location>
</feature>
<dbReference type="Pfam" id="PF12697">
    <property type="entry name" value="Abhydrolase_6"/>
    <property type="match status" value="1"/>
</dbReference>
<organism evidence="2 3">
    <name type="scientific">Erythrobacter longus</name>
    <dbReference type="NCBI Taxonomy" id="1044"/>
    <lineage>
        <taxon>Bacteria</taxon>
        <taxon>Pseudomonadati</taxon>
        <taxon>Pseudomonadota</taxon>
        <taxon>Alphaproteobacteria</taxon>
        <taxon>Sphingomonadales</taxon>
        <taxon>Erythrobacteraceae</taxon>
        <taxon>Erythrobacter/Porphyrobacter group</taxon>
        <taxon>Erythrobacter</taxon>
    </lineage>
</organism>
<dbReference type="STRING" id="1044.EH31_07470"/>
<dbReference type="EMBL" id="JMIW01000002">
    <property type="protein sequence ID" value="KEO90868.1"/>
    <property type="molecule type" value="Genomic_DNA"/>
</dbReference>
<dbReference type="InterPro" id="IPR000073">
    <property type="entry name" value="AB_hydrolase_1"/>
</dbReference>
<dbReference type="eggNOG" id="COG1075">
    <property type="taxonomic scope" value="Bacteria"/>
</dbReference>
<dbReference type="SUPFAM" id="SSF53474">
    <property type="entry name" value="alpha/beta-Hydrolases"/>
    <property type="match status" value="1"/>
</dbReference>
<evidence type="ECO:0000313" key="3">
    <source>
        <dbReference type="Proteomes" id="UP000027647"/>
    </source>
</evidence>
<dbReference type="Gene3D" id="3.40.50.1820">
    <property type="entry name" value="alpha/beta hydrolase"/>
    <property type="match status" value="1"/>
</dbReference>
<dbReference type="GO" id="GO:0016787">
    <property type="term" value="F:hydrolase activity"/>
    <property type="evidence" value="ECO:0007669"/>
    <property type="project" value="UniProtKB-KW"/>
</dbReference>
<proteinExistence type="predicted"/>
<accession>A0A074MG88</accession>
<evidence type="ECO:0000259" key="1">
    <source>
        <dbReference type="Pfam" id="PF12697"/>
    </source>
</evidence>
<dbReference type="RefSeq" id="WP_241765850.1">
    <property type="nucleotide sequence ID" value="NZ_JMIW01000002.1"/>
</dbReference>